<name>A0A7W7ZA27_9BACT</name>
<reference evidence="2 3" key="1">
    <citation type="submission" date="2020-08" db="EMBL/GenBank/DDBJ databases">
        <title>Genomic Encyclopedia of Type Strains, Phase IV (KMG-V): Genome sequencing to study the core and pangenomes of soil and plant-associated prokaryotes.</title>
        <authorList>
            <person name="Whitman W."/>
        </authorList>
    </citation>
    <scope>NUCLEOTIDE SEQUENCE [LARGE SCALE GENOMIC DNA]</scope>
    <source>
        <strain evidence="2 3">M8UP14</strain>
    </source>
</reference>
<dbReference type="EMBL" id="JACHIP010000001">
    <property type="protein sequence ID" value="MBB5056070.1"/>
    <property type="molecule type" value="Genomic_DNA"/>
</dbReference>
<protein>
    <submittedName>
        <fullName evidence="2">HK97 family phage portal protein</fullName>
    </submittedName>
</protein>
<sequence>MQIQTLGLSPPERRATPLDNPANSLNSPANWGWLSGGRESAAGELINDQTALQITTVFSCIRVLAESVASLPVKLFTITDKGRIQELNSPIHYLLSVSPNEEMSSFTLFETLMCHLALTGNGYVQIQRSPDGSPLALWPLSPRLTVPVRLPNGTLAYKTTDGEAGGQSRILAAKDVIHVPLTSWDGLVGMSPIMQAKQSLGLAAAAEKFGARLFANSAVPQLAITTTNKFKPEDKAKMRQDWEALHSGSSQHRIAVLDQDLKIEKLSITPEEGQFLETRHYTRADIAALFRVPAHMVGELQKLSNSNTENMNLSFVVDTLRPYLSRIEAELARKLLPRETGKVSSLTVQFDVTERLRGDYASQTAGAAAGRIGGWLTGNDVRRSMGFNEAGPELDVYLVPVNYQNADRLLNESAPTETVVNNAS</sequence>
<accession>A0A7W7ZA27</accession>
<dbReference type="Gene3D" id="3.40.140.120">
    <property type="match status" value="1"/>
</dbReference>
<dbReference type="Gene3D" id="1.20.1270.210">
    <property type="match status" value="1"/>
</dbReference>
<proteinExistence type="predicted"/>
<gene>
    <name evidence="2" type="ORF">HDF16_000739</name>
</gene>
<comment type="caution">
    <text evidence="2">The sequence shown here is derived from an EMBL/GenBank/DDBJ whole genome shotgun (WGS) entry which is preliminary data.</text>
</comment>
<dbReference type="NCBIfam" id="TIGR01537">
    <property type="entry name" value="portal_HK97"/>
    <property type="match status" value="1"/>
</dbReference>
<organism evidence="2 3">
    <name type="scientific">Granulicella aggregans</name>
    <dbReference type="NCBI Taxonomy" id="474949"/>
    <lineage>
        <taxon>Bacteria</taxon>
        <taxon>Pseudomonadati</taxon>
        <taxon>Acidobacteriota</taxon>
        <taxon>Terriglobia</taxon>
        <taxon>Terriglobales</taxon>
        <taxon>Acidobacteriaceae</taxon>
        <taxon>Granulicella</taxon>
    </lineage>
</organism>
<dbReference type="Gene3D" id="3.30.1120.70">
    <property type="match status" value="1"/>
</dbReference>
<dbReference type="Proteomes" id="UP000540989">
    <property type="component" value="Unassembled WGS sequence"/>
</dbReference>
<dbReference type="Pfam" id="PF04860">
    <property type="entry name" value="Phage_portal"/>
    <property type="match status" value="1"/>
</dbReference>
<evidence type="ECO:0000313" key="2">
    <source>
        <dbReference type="EMBL" id="MBB5056070.1"/>
    </source>
</evidence>
<dbReference type="AlphaFoldDB" id="A0A7W7ZA27"/>
<dbReference type="RefSeq" id="WP_184213766.1">
    <property type="nucleotide sequence ID" value="NZ_JACHIP010000001.1"/>
</dbReference>
<feature type="region of interest" description="Disordered" evidence="1">
    <location>
        <begin position="1"/>
        <end position="24"/>
    </location>
</feature>
<evidence type="ECO:0000313" key="3">
    <source>
        <dbReference type="Proteomes" id="UP000540989"/>
    </source>
</evidence>
<keyword evidence="3" id="KW-1185">Reference proteome</keyword>
<dbReference type="InterPro" id="IPR006944">
    <property type="entry name" value="Phage/GTA_portal"/>
</dbReference>
<dbReference type="InterPro" id="IPR006427">
    <property type="entry name" value="Portal_HK97"/>
</dbReference>
<evidence type="ECO:0000256" key="1">
    <source>
        <dbReference type="SAM" id="MobiDB-lite"/>
    </source>
</evidence>